<dbReference type="SUPFAM" id="SSF54928">
    <property type="entry name" value="RNA-binding domain, RBD"/>
    <property type="match status" value="1"/>
</dbReference>
<comment type="similarity">
    <text evidence="2">Belongs to the ESF2/ABP1 family.</text>
</comment>
<comment type="subcellular location">
    <subcellularLocation>
        <location evidence="1">Nucleus</location>
        <location evidence="1">Nucleolus</location>
    </subcellularLocation>
</comment>
<evidence type="ECO:0000259" key="7">
    <source>
        <dbReference type="PROSITE" id="PS50102"/>
    </source>
</evidence>
<evidence type="ECO:0000256" key="3">
    <source>
        <dbReference type="ARBA" id="ARBA00022884"/>
    </source>
</evidence>
<dbReference type="PROSITE" id="PS50102">
    <property type="entry name" value="RRM"/>
    <property type="match status" value="1"/>
</dbReference>
<dbReference type="InterPro" id="IPR012677">
    <property type="entry name" value="Nucleotide-bd_a/b_plait_sf"/>
</dbReference>
<dbReference type="PANTHER" id="PTHR12311">
    <property type="entry name" value="ACTIVATOR OF BASAL TRANSCRIPTION 1"/>
    <property type="match status" value="1"/>
</dbReference>
<evidence type="ECO:0000256" key="2">
    <source>
        <dbReference type="ARBA" id="ARBA00005819"/>
    </source>
</evidence>
<evidence type="ECO:0000256" key="1">
    <source>
        <dbReference type="ARBA" id="ARBA00004604"/>
    </source>
</evidence>
<evidence type="ECO:0000313" key="9">
    <source>
        <dbReference type="Proteomes" id="UP001491310"/>
    </source>
</evidence>
<evidence type="ECO:0000313" key="8">
    <source>
        <dbReference type="EMBL" id="KAK9909792.1"/>
    </source>
</evidence>
<keyword evidence="4" id="KW-0539">Nucleus</keyword>
<evidence type="ECO:0000256" key="6">
    <source>
        <dbReference type="SAM" id="MobiDB-lite"/>
    </source>
</evidence>
<reference evidence="8 9" key="1">
    <citation type="journal article" date="2024" name="Nat. Commun.">
        <title>Phylogenomics reveals the evolutionary origins of lichenization in chlorophyte algae.</title>
        <authorList>
            <person name="Puginier C."/>
            <person name="Libourel C."/>
            <person name="Otte J."/>
            <person name="Skaloud P."/>
            <person name="Haon M."/>
            <person name="Grisel S."/>
            <person name="Petersen M."/>
            <person name="Berrin J.G."/>
            <person name="Delaux P.M."/>
            <person name="Dal Grande F."/>
            <person name="Keller J."/>
        </authorList>
    </citation>
    <scope>NUCLEOTIDE SEQUENCE [LARGE SCALE GENOMIC DNA]</scope>
    <source>
        <strain evidence="8 9">SAG 216-7</strain>
    </source>
</reference>
<evidence type="ECO:0000256" key="5">
    <source>
        <dbReference type="PROSITE-ProRule" id="PRU00176"/>
    </source>
</evidence>
<sequence length="283" mass="32490">MGESCSQSAEEQSAERSESHERESEQQDLEDSASKEDLKRKRLKEKLQKLKDAYNKKGIVYISRIPPHMKPQKLRQMLSEYGEIGRVYLAPEDASARKRRKKMGKNTGKNFSEGWVEFEDKQVAKQVASMLNGNPMGGKRRSAYHYDLWCLKYLSKFKWDHLSEEIAYQKAIREQRLAAEISAAKRERDFYLSRVDKAKGVAAQQERKRKRQEKESEGAAFSEEGLQKKVDEPAKGSRVLRTYGQKKAKVDPVSEEAQVLAPDVLALIAGKKRDANKREILLP</sequence>
<dbReference type="CDD" id="cd12263">
    <property type="entry name" value="RRM_ABT1_like"/>
    <property type="match status" value="1"/>
</dbReference>
<accession>A0ABR2YSB2</accession>
<feature type="compositionally biased region" description="Basic and acidic residues" evidence="6">
    <location>
        <begin position="13"/>
        <end position="25"/>
    </location>
</feature>
<gene>
    <name evidence="8" type="ORF">WJX75_007481</name>
</gene>
<dbReference type="InterPro" id="IPR000504">
    <property type="entry name" value="RRM_dom"/>
</dbReference>
<keyword evidence="3 5" id="KW-0694">RNA-binding</keyword>
<comment type="caution">
    <text evidence="8">The sequence shown here is derived from an EMBL/GenBank/DDBJ whole genome shotgun (WGS) entry which is preliminary data.</text>
</comment>
<protein>
    <recommendedName>
        <fullName evidence="7">RRM domain-containing protein</fullName>
    </recommendedName>
</protein>
<dbReference type="InterPro" id="IPR035979">
    <property type="entry name" value="RBD_domain_sf"/>
</dbReference>
<dbReference type="PANTHER" id="PTHR12311:SF7">
    <property type="entry name" value="ACTIVATOR OF BASAL TRANSCRIPTION 1"/>
    <property type="match status" value="1"/>
</dbReference>
<proteinExistence type="inferred from homology"/>
<dbReference type="InterPro" id="IPR039119">
    <property type="entry name" value="ABT1/Esf2"/>
</dbReference>
<feature type="region of interest" description="Disordered" evidence="6">
    <location>
        <begin position="1"/>
        <end position="40"/>
    </location>
</feature>
<dbReference type="EMBL" id="JALJOT010000006">
    <property type="protein sequence ID" value="KAK9909792.1"/>
    <property type="molecule type" value="Genomic_DNA"/>
</dbReference>
<keyword evidence="9" id="KW-1185">Reference proteome</keyword>
<feature type="compositionally biased region" description="Low complexity" evidence="6">
    <location>
        <begin position="1"/>
        <end position="11"/>
    </location>
</feature>
<organism evidence="8 9">
    <name type="scientific">Coccomyxa subellipsoidea</name>
    <dbReference type="NCBI Taxonomy" id="248742"/>
    <lineage>
        <taxon>Eukaryota</taxon>
        <taxon>Viridiplantae</taxon>
        <taxon>Chlorophyta</taxon>
        <taxon>core chlorophytes</taxon>
        <taxon>Trebouxiophyceae</taxon>
        <taxon>Trebouxiophyceae incertae sedis</taxon>
        <taxon>Coccomyxaceae</taxon>
        <taxon>Coccomyxa</taxon>
    </lineage>
</organism>
<feature type="domain" description="RRM" evidence="7">
    <location>
        <begin position="58"/>
        <end position="140"/>
    </location>
</feature>
<dbReference type="InterPro" id="IPR034353">
    <property type="entry name" value="ABT1/ESF2_RRM"/>
</dbReference>
<feature type="region of interest" description="Disordered" evidence="6">
    <location>
        <begin position="202"/>
        <end position="233"/>
    </location>
</feature>
<evidence type="ECO:0000256" key="4">
    <source>
        <dbReference type="ARBA" id="ARBA00023242"/>
    </source>
</evidence>
<name>A0ABR2YSB2_9CHLO</name>
<dbReference type="Gene3D" id="3.30.70.330">
    <property type="match status" value="1"/>
</dbReference>
<dbReference type="SMART" id="SM00360">
    <property type="entry name" value="RRM"/>
    <property type="match status" value="1"/>
</dbReference>
<dbReference type="Proteomes" id="UP001491310">
    <property type="component" value="Unassembled WGS sequence"/>
</dbReference>